<evidence type="ECO:0000256" key="12">
    <source>
        <dbReference type="RuleBase" id="RU000589"/>
    </source>
</evidence>
<dbReference type="PANTHER" id="PTHR31321">
    <property type="entry name" value="ACYL-COA THIOESTER HYDROLASE YBHC-RELATED"/>
    <property type="match status" value="1"/>
</dbReference>
<evidence type="ECO:0000256" key="10">
    <source>
        <dbReference type="ARBA" id="ARBA00047928"/>
    </source>
</evidence>
<keyword evidence="6" id="KW-0964">Secreted</keyword>
<keyword evidence="7 12" id="KW-0732">Signal</keyword>
<dbReference type="EC" id="3.1.1.11" evidence="4 12"/>
<feature type="non-terminal residue" evidence="14">
    <location>
        <position position="1"/>
    </location>
</feature>
<dbReference type="Proteomes" id="UP000685013">
    <property type="component" value="Chromosome 9"/>
</dbReference>
<keyword evidence="9 12" id="KW-0063">Aspartyl esterase</keyword>
<dbReference type="InterPro" id="IPR000070">
    <property type="entry name" value="Pectinesterase_cat"/>
</dbReference>
<evidence type="ECO:0000256" key="3">
    <source>
        <dbReference type="ARBA" id="ARBA00008891"/>
    </source>
</evidence>
<comment type="similarity">
    <text evidence="3">Belongs to the pectinesterase family.</text>
</comment>
<protein>
    <recommendedName>
        <fullName evidence="4 12">Pectinesterase</fullName>
        <ecNumber evidence="4 12">3.1.1.11</ecNumber>
    </recommendedName>
</protein>
<name>A0AAV6N4G8_9ROSI</name>
<evidence type="ECO:0000256" key="1">
    <source>
        <dbReference type="ARBA" id="ARBA00004191"/>
    </source>
</evidence>
<evidence type="ECO:0000259" key="13">
    <source>
        <dbReference type="Pfam" id="PF01095"/>
    </source>
</evidence>
<evidence type="ECO:0000256" key="4">
    <source>
        <dbReference type="ARBA" id="ARBA00013229"/>
    </source>
</evidence>
<evidence type="ECO:0000256" key="9">
    <source>
        <dbReference type="ARBA" id="ARBA00023085"/>
    </source>
</evidence>
<dbReference type="GO" id="GO:0045490">
    <property type="term" value="P:pectin catabolic process"/>
    <property type="evidence" value="ECO:0007669"/>
    <property type="project" value="UniProtKB-UniRule"/>
</dbReference>
<dbReference type="GO" id="GO:0030599">
    <property type="term" value="F:pectinesterase activity"/>
    <property type="evidence" value="ECO:0007669"/>
    <property type="project" value="UniProtKB-UniRule"/>
</dbReference>
<dbReference type="GO" id="GO:0042545">
    <property type="term" value="P:cell wall modification"/>
    <property type="evidence" value="ECO:0007669"/>
    <property type="project" value="UniProtKB-UniRule"/>
</dbReference>
<evidence type="ECO:0000313" key="14">
    <source>
        <dbReference type="EMBL" id="KAG6592084.1"/>
    </source>
</evidence>
<evidence type="ECO:0000313" key="15">
    <source>
        <dbReference type="Proteomes" id="UP000685013"/>
    </source>
</evidence>
<organism evidence="14 15">
    <name type="scientific">Cucurbita argyrosperma subsp. sororia</name>
    <dbReference type="NCBI Taxonomy" id="37648"/>
    <lineage>
        <taxon>Eukaryota</taxon>
        <taxon>Viridiplantae</taxon>
        <taxon>Streptophyta</taxon>
        <taxon>Embryophyta</taxon>
        <taxon>Tracheophyta</taxon>
        <taxon>Spermatophyta</taxon>
        <taxon>Magnoliopsida</taxon>
        <taxon>eudicotyledons</taxon>
        <taxon>Gunneridae</taxon>
        <taxon>Pentapetalae</taxon>
        <taxon>rosids</taxon>
        <taxon>fabids</taxon>
        <taxon>Cucurbitales</taxon>
        <taxon>Cucurbitaceae</taxon>
        <taxon>Cucurbiteae</taxon>
        <taxon>Cucurbita</taxon>
    </lineage>
</organism>
<keyword evidence="15" id="KW-1185">Reference proteome</keyword>
<feature type="signal peptide" evidence="12">
    <location>
        <begin position="1"/>
        <end position="24"/>
    </location>
</feature>
<proteinExistence type="inferred from homology"/>
<keyword evidence="8 12" id="KW-0378">Hydrolase</keyword>
<gene>
    <name evidence="14" type="primary">QRT1</name>
    <name evidence="14" type="ORF">SDJN03_14430</name>
</gene>
<feature type="active site" evidence="11">
    <location>
        <position position="238"/>
    </location>
</feature>
<reference evidence="14 15" key="1">
    <citation type="journal article" date="2021" name="Hortic Res">
        <title>The domestication of Cucurbita argyrosperma as revealed by the genome of its wild relative.</title>
        <authorList>
            <person name="Barrera-Redondo J."/>
            <person name="Sanchez-de la Vega G."/>
            <person name="Aguirre-Liguori J.A."/>
            <person name="Castellanos-Morales G."/>
            <person name="Gutierrez-Guerrero Y.T."/>
            <person name="Aguirre-Dugua X."/>
            <person name="Aguirre-Planter E."/>
            <person name="Tenaillon M.I."/>
            <person name="Lira-Saade R."/>
            <person name="Eguiarte L.E."/>
        </authorList>
    </citation>
    <scope>NUCLEOTIDE SEQUENCE [LARGE SCALE GENOMIC DNA]</scope>
    <source>
        <strain evidence="14">JBR-2021</strain>
    </source>
</reference>
<dbReference type="InterPro" id="IPR033131">
    <property type="entry name" value="Pectinesterase_Asp_AS"/>
</dbReference>
<comment type="caution">
    <text evidence="14">The sequence shown here is derived from an EMBL/GenBank/DDBJ whole genome shotgun (WGS) entry which is preliminary data.</text>
</comment>
<comment type="catalytic activity">
    <reaction evidence="10 12">
        <text>[(1-&gt;4)-alpha-D-galacturonosyl methyl ester](n) + n H2O = [(1-&gt;4)-alpha-D-galacturonosyl](n) + n methanol + n H(+)</text>
        <dbReference type="Rhea" id="RHEA:22380"/>
        <dbReference type="Rhea" id="RHEA-COMP:14570"/>
        <dbReference type="Rhea" id="RHEA-COMP:14573"/>
        <dbReference type="ChEBI" id="CHEBI:15377"/>
        <dbReference type="ChEBI" id="CHEBI:15378"/>
        <dbReference type="ChEBI" id="CHEBI:17790"/>
        <dbReference type="ChEBI" id="CHEBI:140522"/>
        <dbReference type="ChEBI" id="CHEBI:140523"/>
        <dbReference type="EC" id="3.1.1.11"/>
    </reaction>
</comment>
<evidence type="ECO:0000256" key="6">
    <source>
        <dbReference type="ARBA" id="ARBA00022525"/>
    </source>
</evidence>
<dbReference type="Pfam" id="PF01095">
    <property type="entry name" value="Pectinesterase"/>
    <property type="match status" value="1"/>
</dbReference>
<evidence type="ECO:0000256" key="7">
    <source>
        <dbReference type="ARBA" id="ARBA00022729"/>
    </source>
</evidence>
<dbReference type="PROSITE" id="PS00503">
    <property type="entry name" value="PECTINESTERASE_2"/>
    <property type="match status" value="1"/>
</dbReference>
<comment type="pathway">
    <text evidence="2 12">Glycan metabolism; pectin degradation; 2-dehydro-3-deoxy-D-gluconate from pectin: step 1/5.</text>
</comment>
<keyword evidence="5" id="KW-0134">Cell wall</keyword>
<evidence type="ECO:0000256" key="2">
    <source>
        <dbReference type="ARBA" id="ARBA00005184"/>
    </source>
</evidence>
<evidence type="ECO:0000256" key="5">
    <source>
        <dbReference type="ARBA" id="ARBA00022512"/>
    </source>
</evidence>
<dbReference type="PANTHER" id="PTHR31321:SF31">
    <property type="entry name" value="PECTINESTERASE QRT1"/>
    <property type="match status" value="1"/>
</dbReference>
<evidence type="ECO:0000256" key="8">
    <source>
        <dbReference type="ARBA" id="ARBA00022801"/>
    </source>
</evidence>
<dbReference type="AlphaFoldDB" id="A0AAV6N4G8"/>
<evidence type="ECO:0000256" key="11">
    <source>
        <dbReference type="PROSITE-ProRule" id="PRU10040"/>
    </source>
</evidence>
<dbReference type="EMBL" id="JAGKQH010000009">
    <property type="protein sequence ID" value="KAG6592084.1"/>
    <property type="molecule type" value="Genomic_DNA"/>
</dbReference>
<feature type="chain" id="PRO_5043104629" description="Pectinesterase" evidence="12">
    <location>
        <begin position="25"/>
        <end position="376"/>
    </location>
</feature>
<dbReference type="FunFam" id="2.160.20.10:FF:000008">
    <property type="entry name" value="Pectinesterase"/>
    <property type="match status" value="1"/>
</dbReference>
<feature type="domain" description="Pectinesterase catalytic" evidence="13">
    <location>
        <begin position="78"/>
        <end position="370"/>
    </location>
</feature>
<comment type="subcellular location">
    <subcellularLocation>
        <location evidence="1">Secreted</location>
        <location evidence="1">Cell wall</location>
    </subcellularLocation>
</comment>
<sequence>MTALPLLLLLLLLLLFGLSDHASARAAAAPAAAVVAAGGGDRYAISWDDLRVDVPSRQGLSSGVHGGGVQNGTRTRIIVVDKTSSGDSTTVQGAVDLVPHNNNHRVKIYIRPGIYREKVYIPITKPYISLIGNRRRMTDTVITSNSKASDKDVSGLELGTYRTATVAIDSDYFCASGITFENTVVSAPGDKGRQAVALRISGEKAMFYRVKFLGQQDTLLDDMGTHYFYQCHIQGTIDFIFGTARSLYEQCVITSTAETFGAIAAHHRSSPHDDTGFSFVRCVINGSGRVLLGRAWGTYSRTIYSYCYIEDMISPLGWSDWSDPSRQRTAVFGQYRCRGSGANTKGWVPWARTFTSEEVRPYVDRNFINGEQWLNL</sequence>
<accession>A0AAV6N4G8</accession>